<proteinExistence type="predicted"/>
<evidence type="ECO:0000313" key="2">
    <source>
        <dbReference type="Proteomes" id="UP001652660"/>
    </source>
</evidence>
<accession>A0ABM4VYU9</accession>
<dbReference type="PANTHER" id="PTHR33067:SF15">
    <property type="entry name" value="RNA-DIRECTED DNA POLYMERASE"/>
    <property type="match status" value="1"/>
</dbReference>
<evidence type="ECO:0000256" key="1">
    <source>
        <dbReference type="SAM" id="MobiDB-lite"/>
    </source>
</evidence>
<dbReference type="InterPro" id="IPR021109">
    <property type="entry name" value="Peptidase_aspartic_dom_sf"/>
</dbReference>
<keyword evidence="2" id="KW-1185">Reference proteome</keyword>
<name>A0ABM4VYU9_COFAR</name>
<feature type="region of interest" description="Disordered" evidence="1">
    <location>
        <begin position="1"/>
        <end position="67"/>
    </location>
</feature>
<protein>
    <submittedName>
        <fullName evidence="3">Uncharacterized protein</fullName>
    </submittedName>
</protein>
<dbReference type="RefSeq" id="XP_071924710.1">
    <property type="nucleotide sequence ID" value="XM_072068609.1"/>
</dbReference>
<dbReference type="GeneID" id="140015789"/>
<evidence type="ECO:0000313" key="3">
    <source>
        <dbReference type="RefSeq" id="XP_071924710.1"/>
    </source>
</evidence>
<organism evidence="2 3">
    <name type="scientific">Coffea arabica</name>
    <name type="common">Arabian coffee</name>
    <dbReference type="NCBI Taxonomy" id="13443"/>
    <lineage>
        <taxon>Eukaryota</taxon>
        <taxon>Viridiplantae</taxon>
        <taxon>Streptophyta</taxon>
        <taxon>Embryophyta</taxon>
        <taxon>Tracheophyta</taxon>
        <taxon>Spermatophyta</taxon>
        <taxon>Magnoliopsida</taxon>
        <taxon>eudicotyledons</taxon>
        <taxon>Gunneridae</taxon>
        <taxon>Pentapetalae</taxon>
        <taxon>asterids</taxon>
        <taxon>lamiids</taxon>
        <taxon>Gentianales</taxon>
        <taxon>Rubiaceae</taxon>
        <taxon>Ixoroideae</taxon>
        <taxon>Gardenieae complex</taxon>
        <taxon>Bertiereae - Coffeeae clade</taxon>
        <taxon>Coffeeae</taxon>
        <taxon>Coffea</taxon>
    </lineage>
</organism>
<dbReference type="PANTHER" id="PTHR33067">
    <property type="entry name" value="RNA-DIRECTED DNA POLYMERASE-RELATED"/>
    <property type="match status" value="1"/>
</dbReference>
<sequence>MILRSGKKIKGPTIPKDKSQDQIDKELKDEGGSNAIPQITSDSPIKIVTNPPPFPNKLAKPKKQEKERETLDMFRRVKINIPLLDTIKQILRYTKFLKDIYVNKKKLKGDEKIVVRENVSAVLQRKLPLKCGDPDIFFIPCKIGNTKIRSAMLDLGIFINVMPKAIYVSLNLGPLKETDIII</sequence>
<reference evidence="3" key="1">
    <citation type="submission" date="2025-08" db="UniProtKB">
        <authorList>
            <consortium name="RefSeq"/>
        </authorList>
    </citation>
    <scope>IDENTIFICATION</scope>
    <source>
        <tissue evidence="3">Leaves</tissue>
    </source>
</reference>
<dbReference type="Gene3D" id="2.40.70.10">
    <property type="entry name" value="Acid Proteases"/>
    <property type="match status" value="1"/>
</dbReference>
<dbReference type="Proteomes" id="UP001652660">
    <property type="component" value="Chromosome 10c"/>
</dbReference>
<gene>
    <name evidence="3" type="primary">LOC140015789</name>
</gene>
<feature type="compositionally biased region" description="Basic residues" evidence="1">
    <location>
        <begin position="1"/>
        <end position="10"/>
    </location>
</feature>
<feature type="compositionally biased region" description="Basic and acidic residues" evidence="1">
    <location>
        <begin position="15"/>
        <end position="31"/>
    </location>
</feature>